<protein>
    <submittedName>
        <fullName evidence="2">Uncharacterized membrane-anchored protein YjiN, DUF445 family</fullName>
    </submittedName>
</protein>
<keyword evidence="1" id="KW-1133">Transmembrane helix</keyword>
<dbReference type="PANTHER" id="PTHR38442:SF1">
    <property type="entry name" value="INNER MEMBRANE PROTEIN"/>
    <property type="match status" value="1"/>
</dbReference>
<reference evidence="3" key="1">
    <citation type="submission" date="2017-02" db="EMBL/GenBank/DDBJ databases">
        <authorList>
            <person name="Varghese N."/>
            <person name="Submissions S."/>
        </authorList>
    </citation>
    <scope>NUCLEOTIDE SEQUENCE [LARGE SCALE GENOMIC DNA]</scope>
    <source>
        <strain evidence="3">R11H</strain>
    </source>
</reference>
<dbReference type="EMBL" id="FUYP01000002">
    <property type="protein sequence ID" value="SKB28519.1"/>
    <property type="molecule type" value="Genomic_DNA"/>
</dbReference>
<keyword evidence="1" id="KW-0472">Membrane</keyword>
<dbReference type="PANTHER" id="PTHR38442">
    <property type="entry name" value="INNER MEMBRANE PROTEIN-RELATED"/>
    <property type="match status" value="1"/>
</dbReference>
<name>A0A1T5A172_9SPHN</name>
<dbReference type="AlphaFoldDB" id="A0A1T5A172"/>
<dbReference type="Proteomes" id="UP000190044">
    <property type="component" value="Unassembled WGS sequence"/>
</dbReference>
<proteinExistence type="predicted"/>
<sequence>MTDRLTAPADAARPRLFTRSGEVGVALPTGGLNIRVVATGLLLVMAAVFVAAKYFQHVHPAVGFVRAFAEAAMVGGLADWFAVTALFRHPMGLPIPHTAIVPRNKNRIGDTLARFLLTNFLLPRLIARKMQTVDAAGAVGHFLSQPAAGGGRLKLGASRIIADALGALDQKRLGGMVKSAIADRLRELDIAPLLGQALQAALAEGRHQPLLDAMVKWGSKTLDLNAHLIHQMVHDNSNAIVRFTGLDESIANRIVAGLGKLLTDMAAEPDHPIRLRVEEGLARMALDLQEDPEVQAKVERVRDELLDNAAVKRWLDGLWEQGRSALLRAARDPDTMLAGRIGELVHQFGTMLGEDEAIKRTLNRYARRAVVGAVDSYGETALRLVSDTIRGWDAKTITDRLENAVGDDLQYIRINGTLVGGLVGVLIHTADIWL</sequence>
<gene>
    <name evidence="2" type="ORF">SAMN06295937_100266</name>
</gene>
<feature type="transmembrane region" description="Helical" evidence="1">
    <location>
        <begin position="67"/>
        <end position="87"/>
    </location>
</feature>
<keyword evidence="1" id="KW-0812">Transmembrane</keyword>
<dbReference type="InterPro" id="IPR007383">
    <property type="entry name" value="DUF445"/>
</dbReference>
<accession>A0A1T5A172</accession>
<dbReference type="OrthoDB" id="9769590at2"/>
<evidence type="ECO:0000256" key="1">
    <source>
        <dbReference type="SAM" id="Phobius"/>
    </source>
</evidence>
<organism evidence="2 3">
    <name type="scientific">Sphingopyxis flava</name>
    <dbReference type="NCBI Taxonomy" id="1507287"/>
    <lineage>
        <taxon>Bacteria</taxon>
        <taxon>Pseudomonadati</taxon>
        <taxon>Pseudomonadota</taxon>
        <taxon>Alphaproteobacteria</taxon>
        <taxon>Sphingomonadales</taxon>
        <taxon>Sphingomonadaceae</taxon>
        <taxon>Sphingopyxis</taxon>
    </lineage>
</organism>
<keyword evidence="3" id="KW-1185">Reference proteome</keyword>
<dbReference type="GO" id="GO:0005886">
    <property type="term" value="C:plasma membrane"/>
    <property type="evidence" value="ECO:0007669"/>
    <property type="project" value="TreeGrafter"/>
</dbReference>
<evidence type="ECO:0000313" key="3">
    <source>
        <dbReference type="Proteomes" id="UP000190044"/>
    </source>
</evidence>
<evidence type="ECO:0000313" key="2">
    <source>
        <dbReference type="EMBL" id="SKB28519.1"/>
    </source>
</evidence>
<feature type="transmembrane region" description="Helical" evidence="1">
    <location>
        <begin position="34"/>
        <end position="55"/>
    </location>
</feature>
<dbReference type="Pfam" id="PF04286">
    <property type="entry name" value="DUF445"/>
    <property type="match status" value="1"/>
</dbReference>